<reference evidence="1 2" key="1">
    <citation type="journal article" date="2022" name="Hortic Res">
        <title>A haplotype resolved chromosomal level avocado genome allows analysis of novel avocado genes.</title>
        <authorList>
            <person name="Nath O."/>
            <person name="Fletcher S.J."/>
            <person name="Hayward A."/>
            <person name="Shaw L.M."/>
            <person name="Masouleh A.K."/>
            <person name="Furtado A."/>
            <person name="Henry R.J."/>
            <person name="Mitter N."/>
        </authorList>
    </citation>
    <scope>NUCLEOTIDE SEQUENCE [LARGE SCALE GENOMIC DNA]</scope>
    <source>
        <strain evidence="2">cv. Hass</strain>
    </source>
</reference>
<sequence>MAHYVKKKTLSLPSSATLPASPPSKKPQLDSFGKIMWSEVFGIACEVANRTIKEENSKGYIHIVKE</sequence>
<protein>
    <submittedName>
        <fullName evidence="1">Uncharacterized protein</fullName>
    </submittedName>
</protein>
<name>A0ACC2LML8_PERAE</name>
<evidence type="ECO:0000313" key="2">
    <source>
        <dbReference type="Proteomes" id="UP001234297"/>
    </source>
</evidence>
<organism evidence="1 2">
    <name type="scientific">Persea americana</name>
    <name type="common">Avocado</name>
    <dbReference type="NCBI Taxonomy" id="3435"/>
    <lineage>
        <taxon>Eukaryota</taxon>
        <taxon>Viridiplantae</taxon>
        <taxon>Streptophyta</taxon>
        <taxon>Embryophyta</taxon>
        <taxon>Tracheophyta</taxon>
        <taxon>Spermatophyta</taxon>
        <taxon>Magnoliopsida</taxon>
        <taxon>Magnoliidae</taxon>
        <taxon>Laurales</taxon>
        <taxon>Lauraceae</taxon>
        <taxon>Persea</taxon>
    </lineage>
</organism>
<proteinExistence type="predicted"/>
<accession>A0ACC2LML8</accession>
<evidence type="ECO:0000313" key="1">
    <source>
        <dbReference type="EMBL" id="KAJ8634643.1"/>
    </source>
</evidence>
<dbReference type="Proteomes" id="UP001234297">
    <property type="component" value="Chromosome 3"/>
</dbReference>
<dbReference type="EMBL" id="CM056811">
    <property type="protein sequence ID" value="KAJ8634643.1"/>
    <property type="molecule type" value="Genomic_DNA"/>
</dbReference>
<gene>
    <name evidence="1" type="ORF">MRB53_008910</name>
</gene>
<comment type="caution">
    <text evidence="1">The sequence shown here is derived from an EMBL/GenBank/DDBJ whole genome shotgun (WGS) entry which is preliminary data.</text>
</comment>
<keyword evidence="2" id="KW-1185">Reference proteome</keyword>